<dbReference type="Gene3D" id="3.20.20.80">
    <property type="entry name" value="Glycosidases"/>
    <property type="match status" value="1"/>
</dbReference>
<comment type="similarity">
    <text evidence="3">Belongs to the glycosyl hydrolase 84 family.</text>
</comment>
<evidence type="ECO:0000313" key="9">
    <source>
        <dbReference type="Proteomes" id="UP000004757"/>
    </source>
</evidence>
<dbReference type="SUPFAM" id="SSF55545">
    <property type="entry name" value="beta-N-acetylhexosaminidase-like domain"/>
    <property type="match status" value="1"/>
</dbReference>
<dbReference type="GO" id="GO:0005975">
    <property type="term" value="P:carbohydrate metabolic process"/>
    <property type="evidence" value="ECO:0007669"/>
    <property type="project" value="UniProtKB-ARBA"/>
</dbReference>
<evidence type="ECO:0000256" key="4">
    <source>
        <dbReference type="SAM" id="MobiDB-lite"/>
    </source>
</evidence>
<reference evidence="8 9" key="1">
    <citation type="submission" date="2010-03" db="EMBL/GenBank/DDBJ databases">
        <authorList>
            <person name="Glass J.I."/>
            <person name="Benders G.A."/>
            <person name="Durkin A.S."/>
            <person name="Farmerie W.G."/>
            <person name="Hlavinka K."/>
            <person name="Hostetler J."/>
            <person name="Jackson J."/>
            <person name="May M.A."/>
            <person name="Miller R.H."/>
            <person name="Paralanov V."/>
            <person name="Radune D."/>
            <person name="Szczypinski B."/>
            <person name="Brown D.R."/>
        </authorList>
    </citation>
    <scope>NUCLEOTIDE SEQUENCE [LARGE SCALE GENOMIC DNA]</scope>
    <source>
        <strain evidence="8 9">A21JP2</strain>
    </source>
</reference>
<evidence type="ECO:0000259" key="7">
    <source>
        <dbReference type="PROSITE" id="PS52009"/>
    </source>
</evidence>
<dbReference type="PROSITE" id="PS52009">
    <property type="entry name" value="GH84"/>
    <property type="match status" value="1"/>
</dbReference>
<dbReference type="PANTHER" id="PTHR13170:SF16">
    <property type="entry name" value="PROTEIN O-GLCNACASE"/>
    <property type="match status" value="1"/>
</dbReference>
<sequence length="1236" mass="140352">MKKNKKSIILTIGSIIFAGAFPLIALSCGTTASKDNNAGNKDNNANNDVDNKDNNSNTNVETDIRKTPFDFASLEKSMSEKLTALKMLDEKNEKEKAAARKVLADKKEAEQKALLAEFFTQKDGLLEEAMKREYTINPKPQAIKYEDKAFYLTKNVDVTISEKIKDKYLENYLGETFKTRGLVKSTTANEKNTKLIIVDTENKTELEKYKADATVDFTKIDAYSLIIKEGKIVLFTKTKEGAFAGLSTLQWILEDSKNAAVRQVVINDYADTKIRGFIEGFYGVPWTWEGRQSLMKMSSKYKTNSYIFAPKDDPYHAGKWDEKYPEDQLNDIKQTVEVGHNNGVEFTWTMHPWIGKDNVIDLRNKFDEEMVKVKAKYQQLYDAGIRQFGVQADDVGNQPVELIAKMMHQLVKWGKEDGRKVKLWTFCQPKYEGTGNTWSGSAESLKEYQEKLPTEDLYMCFTGTSVLAPVTKHSTDWFKNNSSAKRQVMFWLNWPVNDPDYTAINLGPGTMLEGDVDPSSLGGVVTNPMQEFEITKVAVSAISAYTWNIKGFDAWKVWENSFKKIEPNAAEAFKQLSRHITSTKHPDGKSYWGVNINDESKHIRTEIETIKNNVSSSTNLDQTALKKLLDDMKKTQDAYEEFMNSSQNERLISELKLFGKSLNYLAKSIELGLEAYKSYKKAEAVSDPNNELKILTNLQAQYYATQAIELFDLSQHIERFDLLPGSKPVGQRKYVKPGRDYLIPLGQAIKDAVSKFLTATKLPDKSFVEEGIITGGTLTSSFDSFHENKNLTFGNDGNPKSSTWANRSGKAEDFYQLTFEQPINIFKVNLFTGNAINEDGDWFTDAKLVYSSDGKTWQDVPNGQVNRLEKGKDNNRILNININNVKALKAVALKNDNNWIALREFSVYGMLATKFDNSLFANKEVNQGVISNIENKDKVGGFIKKGNVFTYTPTKANEDITLNKNDYFGLKLDYISKIKGLTYKFNTPSKDLKVQYSHDQAVWFNLPGSTATSDKFARYVRVINQGETPLKFKVEKFELELVDQNNYSITSSDNKNDEASFSKLTVNAPTPFVSHNKTGWIQYRSSSLKEAEYNKLYLVQEPIQISNAIVTAEVYNKETKEYKEVLLGTLNKAINIFKLQNPNEYLLSWKVTYKDTGLTLLEVIKEKNNDPVKTDKLKAMLEEIKTLNLKNLSEEEKIKFELAKERASQLLKNDIGDQSEIDSVYRELKILSIKGK</sequence>
<dbReference type="Pfam" id="PF00754">
    <property type="entry name" value="F5_F8_type_C"/>
    <property type="match status" value="1"/>
</dbReference>
<dbReference type="InterPro" id="IPR029018">
    <property type="entry name" value="Hex-like_dom2"/>
</dbReference>
<dbReference type="SUPFAM" id="SSF140657">
    <property type="entry name" value="Hyaluronidase post-catalytic domain-like"/>
    <property type="match status" value="1"/>
</dbReference>
<dbReference type="Gene3D" id="2.60.120.260">
    <property type="entry name" value="Galactose-binding domain-like"/>
    <property type="match status" value="1"/>
</dbReference>
<dbReference type="PANTHER" id="PTHR13170">
    <property type="entry name" value="O-GLCNACASE"/>
    <property type="match status" value="1"/>
</dbReference>
<dbReference type="InterPro" id="IPR008979">
    <property type="entry name" value="Galactose-bd-like_sf"/>
</dbReference>
<dbReference type="Pfam" id="PF02838">
    <property type="entry name" value="Glyco_hydro_20b"/>
    <property type="match status" value="1"/>
</dbReference>
<feature type="signal peptide" evidence="5">
    <location>
        <begin position="1"/>
        <end position="25"/>
    </location>
</feature>
<dbReference type="Proteomes" id="UP000004757">
    <property type="component" value="Unassembled WGS sequence"/>
</dbReference>
<dbReference type="eggNOG" id="COG3525">
    <property type="taxonomic scope" value="Bacteria"/>
</dbReference>
<keyword evidence="2 3" id="KW-0326">Glycosidase</keyword>
<accession>D4XVB3</accession>
<dbReference type="RefSeq" id="WP_005683279.1">
    <property type="nucleotide sequence ID" value="NZ_ADNC01000007.1"/>
</dbReference>
<dbReference type="InterPro" id="IPR011496">
    <property type="entry name" value="O-GlcNAcase_cat"/>
</dbReference>
<dbReference type="InterPro" id="IPR000421">
    <property type="entry name" value="FA58C"/>
</dbReference>
<gene>
    <name evidence="8" type="ORF">MALL_0675</name>
</gene>
<feature type="active site" description="Proton donor" evidence="3">
    <location>
        <position position="394"/>
    </location>
</feature>
<dbReference type="SUPFAM" id="SSF49785">
    <property type="entry name" value="Galactose-binding domain-like"/>
    <property type="match status" value="1"/>
</dbReference>
<comment type="caution">
    <text evidence="8">The sequence shown here is derived from an EMBL/GenBank/DDBJ whole genome shotgun (WGS) entry which is preliminary data.</text>
</comment>
<evidence type="ECO:0000256" key="5">
    <source>
        <dbReference type="SAM" id="SignalP"/>
    </source>
</evidence>
<dbReference type="EMBL" id="ADNC01000007">
    <property type="protein sequence ID" value="EFF41588.1"/>
    <property type="molecule type" value="Genomic_DNA"/>
</dbReference>
<dbReference type="InterPro" id="IPR015882">
    <property type="entry name" value="HEX_bac_N"/>
</dbReference>
<dbReference type="InterPro" id="IPR051822">
    <property type="entry name" value="Glycosyl_Hydrolase_84"/>
</dbReference>
<dbReference type="Gene3D" id="1.20.58.460">
    <property type="entry name" value="Hyaluronidase post-catalytic domain-like"/>
    <property type="match status" value="1"/>
</dbReference>
<keyword evidence="5" id="KW-0732">Signal</keyword>
<dbReference type="STRING" id="747682.MALL_0675"/>
<dbReference type="InterPro" id="IPR017853">
    <property type="entry name" value="GH"/>
</dbReference>
<feature type="domain" description="GH84" evidence="7">
    <location>
        <begin position="273"/>
        <end position="550"/>
    </location>
</feature>
<evidence type="ECO:0000256" key="3">
    <source>
        <dbReference type="PROSITE-ProRule" id="PRU01353"/>
    </source>
</evidence>
<evidence type="ECO:0000259" key="6">
    <source>
        <dbReference type="PROSITE" id="PS50022"/>
    </source>
</evidence>
<dbReference type="GO" id="GO:0015929">
    <property type="term" value="F:hexosaminidase activity"/>
    <property type="evidence" value="ECO:0007669"/>
    <property type="project" value="UniProtKB-ARBA"/>
</dbReference>
<evidence type="ECO:0000256" key="2">
    <source>
        <dbReference type="ARBA" id="ARBA00023295"/>
    </source>
</evidence>
<feature type="region of interest" description="Disordered" evidence="4">
    <location>
        <begin position="33"/>
        <end position="62"/>
    </location>
</feature>
<keyword evidence="1 3" id="KW-0378">Hydrolase</keyword>
<feature type="compositionally biased region" description="Low complexity" evidence="4">
    <location>
        <begin position="33"/>
        <end position="59"/>
    </location>
</feature>
<dbReference type="PROSITE" id="PS51257">
    <property type="entry name" value="PROKAR_LIPOPROTEIN"/>
    <property type="match status" value="1"/>
</dbReference>
<organism evidence="8 9">
    <name type="scientific">Mycoplasmopsis alligatoris A21JP2</name>
    <dbReference type="NCBI Taxonomy" id="747682"/>
    <lineage>
        <taxon>Bacteria</taxon>
        <taxon>Bacillati</taxon>
        <taxon>Mycoplasmatota</taxon>
        <taxon>Mycoplasmoidales</taxon>
        <taxon>Metamycoplasmataceae</taxon>
        <taxon>Mycoplasmopsis</taxon>
    </lineage>
</organism>
<dbReference type="SUPFAM" id="SSF51445">
    <property type="entry name" value="(Trans)glycosidases"/>
    <property type="match status" value="1"/>
</dbReference>
<dbReference type="Gene3D" id="3.30.379.10">
    <property type="entry name" value="Chitobiase/beta-hexosaminidase domain 2-like"/>
    <property type="match status" value="1"/>
</dbReference>
<dbReference type="AlphaFoldDB" id="D4XVB3"/>
<name>D4XVB3_9BACT</name>
<feature type="domain" description="F5/8 type C" evidence="6">
    <location>
        <begin position="760"/>
        <end position="910"/>
    </location>
</feature>
<dbReference type="PROSITE" id="PS50022">
    <property type="entry name" value="FA58C_3"/>
    <property type="match status" value="1"/>
</dbReference>
<protein>
    <submittedName>
        <fullName evidence="8">F5/8 type C domain protein</fullName>
    </submittedName>
</protein>
<dbReference type="GO" id="GO:1901135">
    <property type="term" value="P:carbohydrate derivative metabolic process"/>
    <property type="evidence" value="ECO:0007669"/>
    <property type="project" value="UniProtKB-ARBA"/>
</dbReference>
<keyword evidence="9" id="KW-1185">Reference proteome</keyword>
<proteinExistence type="inferred from homology"/>
<evidence type="ECO:0000313" key="8">
    <source>
        <dbReference type="EMBL" id="EFF41588.1"/>
    </source>
</evidence>
<evidence type="ECO:0000256" key="1">
    <source>
        <dbReference type="ARBA" id="ARBA00022801"/>
    </source>
</evidence>
<dbReference type="Pfam" id="PF07555">
    <property type="entry name" value="NAGidase"/>
    <property type="match status" value="1"/>
</dbReference>
<feature type="chain" id="PRO_5003067783" evidence="5">
    <location>
        <begin position="26"/>
        <end position="1236"/>
    </location>
</feature>